<keyword evidence="1" id="KW-0808">Transferase</keyword>
<protein>
    <submittedName>
        <fullName evidence="3">Acyltransferase</fullName>
    </submittedName>
</protein>
<evidence type="ECO:0000313" key="3">
    <source>
        <dbReference type="EMBL" id="MBG9985371.1"/>
    </source>
</evidence>
<dbReference type="InterPro" id="IPR050179">
    <property type="entry name" value="Trans_hexapeptide_repeat"/>
</dbReference>
<dbReference type="Proteomes" id="UP000721415">
    <property type="component" value="Unassembled WGS sequence"/>
</dbReference>
<keyword evidence="3" id="KW-0012">Acyltransferase</keyword>
<name>A0ABS0LMI0_9LACT</name>
<dbReference type="EMBL" id="JACBXQ010000001">
    <property type="protein sequence ID" value="MBG9985371.1"/>
    <property type="molecule type" value="Genomic_DNA"/>
</dbReference>
<accession>A0ABS0LMI0</accession>
<dbReference type="CDD" id="cd04647">
    <property type="entry name" value="LbH_MAT_like"/>
    <property type="match status" value="1"/>
</dbReference>
<dbReference type="RefSeq" id="WP_197113476.1">
    <property type="nucleotide sequence ID" value="NZ_JACBXQ010000001.1"/>
</dbReference>
<dbReference type="Gene3D" id="2.160.10.10">
    <property type="entry name" value="Hexapeptide repeat proteins"/>
    <property type="match status" value="1"/>
</dbReference>
<dbReference type="InterPro" id="IPR011004">
    <property type="entry name" value="Trimer_LpxA-like_sf"/>
</dbReference>
<dbReference type="Pfam" id="PF00132">
    <property type="entry name" value="Hexapep"/>
    <property type="match status" value="1"/>
</dbReference>
<dbReference type="InterPro" id="IPR018357">
    <property type="entry name" value="Hexapep_transf_CS"/>
</dbReference>
<keyword evidence="4" id="KW-1185">Reference proteome</keyword>
<proteinExistence type="predicted"/>
<keyword evidence="2" id="KW-0677">Repeat</keyword>
<evidence type="ECO:0000256" key="1">
    <source>
        <dbReference type="ARBA" id="ARBA00022679"/>
    </source>
</evidence>
<dbReference type="GO" id="GO:0016746">
    <property type="term" value="F:acyltransferase activity"/>
    <property type="evidence" value="ECO:0007669"/>
    <property type="project" value="UniProtKB-KW"/>
</dbReference>
<evidence type="ECO:0000256" key="2">
    <source>
        <dbReference type="ARBA" id="ARBA00022737"/>
    </source>
</evidence>
<organism evidence="3 4">
    <name type="scientific">Facklamia lactis</name>
    <dbReference type="NCBI Taxonomy" id="2749967"/>
    <lineage>
        <taxon>Bacteria</taxon>
        <taxon>Bacillati</taxon>
        <taxon>Bacillota</taxon>
        <taxon>Bacilli</taxon>
        <taxon>Lactobacillales</taxon>
        <taxon>Aerococcaceae</taxon>
        <taxon>Facklamia</taxon>
    </lineage>
</organism>
<dbReference type="PANTHER" id="PTHR43300">
    <property type="entry name" value="ACETYLTRANSFERASE"/>
    <property type="match status" value="1"/>
</dbReference>
<dbReference type="PROSITE" id="PS00101">
    <property type="entry name" value="HEXAPEP_TRANSFERASES"/>
    <property type="match status" value="1"/>
</dbReference>
<gene>
    <name evidence="3" type="ORF">HZY91_00515</name>
</gene>
<reference evidence="3 4" key="1">
    <citation type="submission" date="2020-07" db="EMBL/GenBank/DDBJ databases">
        <title>Facklamia lactis sp. nov., isolated from raw milk.</title>
        <authorList>
            <person name="Doll E.V."/>
            <person name="Huptas C."/>
            <person name="Staib L."/>
            <person name="Wenning M."/>
            <person name="Scherer S."/>
        </authorList>
    </citation>
    <scope>NUCLEOTIDE SEQUENCE [LARGE SCALE GENOMIC DNA]</scope>
    <source>
        <strain evidence="3 4">DSM 111018</strain>
    </source>
</reference>
<dbReference type="PANTHER" id="PTHR43300:SF11">
    <property type="entry name" value="ACETYLTRANSFERASE RV3034C-RELATED"/>
    <property type="match status" value="1"/>
</dbReference>
<dbReference type="SUPFAM" id="SSF51161">
    <property type="entry name" value="Trimeric LpxA-like enzymes"/>
    <property type="match status" value="1"/>
</dbReference>
<evidence type="ECO:0000313" key="4">
    <source>
        <dbReference type="Proteomes" id="UP000721415"/>
    </source>
</evidence>
<dbReference type="InterPro" id="IPR001451">
    <property type="entry name" value="Hexapep"/>
</dbReference>
<sequence length="179" mass="20513">MVIIRAIKKVFEFIYFYIDPIKYARYKGVKVGERSSIMSWRFGSEPWLISIGNHVRITSNVRFITHDGGSWVFREDDKYKDVKKFGKIEIKDNCFIGNNVILMPDISIGPNAVIGAGAVVTKDVPANTVVAGVPAKPIMSIEEYAEKSLQNTPPYDKNNYRENRQEEILKYINWDSEND</sequence>
<comment type="caution">
    <text evidence="3">The sequence shown here is derived from an EMBL/GenBank/DDBJ whole genome shotgun (WGS) entry which is preliminary data.</text>
</comment>